<evidence type="ECO:0000256" key="1">
    <source>
        <dbReference type="SAM" id="Phobius"/>
    </source>
</evidence>
<protein>
    <submittedName>
        <fullName evidence="2">Uncharacterized protein</fullName>
    </submittedName>
</protein>
<dbReference type="EMBL" id="QAOG01000004">
    <property type="protein sequence ID" value="PTQ59599.1"/>
    <property type="molecule type" value="Genomic_DNA"/>
</dbReference>
<reference evidence="2 3" key="1">
    <citation type="submission" date="2018-04" db="EMBL/GenBank/DDBJ databases">
        <title>Genomic Encyclopedia of Type Strains, Phase III (KMG-III): the genomes of soil and plant-associated and newly described type strains.</title>
        <authorList>
            <person name="Whitman W."/>
        </authorList>
    </citation>
    <scope>NUCLEOTIDE SEQUENCE [LARGE SCALE GENOMIC DNA]</scope>
    <source>
        <strain evidence="2 3">MA101b</strain>
    </source>
</reference>
<sequence>MTTFKRKVFYLGGFDPRGVRFYYNLAKEQLGRYADKTGETVTVSPRSTGSPIRSDWTVRNDTADVTTDYSVLRWEDIVRQAWIRNPVQLGIRAARVYRDHARLYDFATVRALAIGPLVTMLYPPILSLVLPLLLALPVVLVALVWLPWWLALGVGLVIGGAAAVPVLDAIRAPWLLRFAVFNGEFGDGEGSSALQARLDAFADEIARDLHADHHEVLLITHSNGSILAMLLMARLLERHGGTLPANFVLVTYGHCIPLIACRRDATGFHARLRYLSAQDFRWIDIGSPPDGAAFFGANPLLLVGPAPRPRIDLLSPRFHRFYTPETYHKGWRNKYEIHFDYLRVGDRVSPLDLPSLTASARGIEASVLAFRAIA</sequence>
<dbReference type="Proteomes" id="UP000244189">
    <property type="component" value="Unassembled WGS sequence"/>
</dbReference>
<feature type="transmembrane region" description="Helical" evidence="1">
    <location>
        <begin position="120"/>
        <end position="142"/>
    </location>
</feature>
<dbReference type="AlphaFoldDB" id="A0A2T5GJW4"/>
<name>A0A2T5GJW4_9SPHN</name>
<evidence type="ECO:0000313" key="3">
    <source>
        <dbReference type="Proteomes" id="UP000244189"/>
    </source>
</evidence>
<keyword evidence="3" id="KW-1185">Reference proteome</keyword>
<evidence type="ECO:0000313" key="2">
    <source>
        <dbReference type="EMBL" id="PTQ59599.1"/>
    </source>
</evidence>
<keyword evidence="1" id="KW-0472">Membrane</keyword>
<gene>
    <name evidence="2" type="ORF">C8J26_2448</name>
</gene>
<proteinExistence type="predicted"/>
<keyword evidence="1" id="KW-0812">Transmembrane</keyword>
<keyword evidence="1" id="KW-1133">Transmembrane helix</keyword>
<comment type="caution">
    <text evidence="2">The sequence shown here is derived from an EMBL/GenBank/DDBJ whole genome shotgun (WGS) entry which is preliminary data.</text>
</comment>
<feature type="transmembrane region" description="Helical" evidence="1">
    <location>
        <begin position="148"/>
        <end position="167"/>
    </location>
</feature>
<organism evidence="2 3">
    <name type="scientific">Sphingomonas aurantiaca</name>
    <dbReference type="NCBI Taxonomy" id="185949"/>
    <lineage>
        <taxon>Bacteria</taxon>
        <taxon>Pseudomonadati</taxon>
        <taxon>Pseudomonadota</taxon>
        <taxon>Alphaproteobacteria</taxon>
        <taxon>Sphingomonadales</taxon>
        <taxon>Sphingomonadaceae</taxon>
        <taxon>Sphingomonas</taxon>
    </lineage>
</organism>
<accession>A0A2T5GJW4</accession>